<comment type="caution">
    <text evidence="6">The sequence shown here is derived from an EMBL/GenBank/DDBJ whole genome shotgun (WGS) entry which is preliminary data.</text>
</comment>
<dbReference type="EMBL" id="JABZGW010000036">
    <property type="protein sequence ID" value="MBF4807377.1"/>
    <property type="molecule type" value="Genomic_DNA"/>
</dbReference>
<dbReference type="EC" id="4.2.-.-" evidence="4"/>
<dbReference type="GO" id="GO:0002161">
    <property type="term" value="F:aminoacyl-tRNA deacylase activity"/>
    <property type="evidence" value="ECO:0007669"/>
    <property type="project" value="InterPro"/>
</dbReference>
<reference evidence="6" key="1">
    <citation type="submission" date="2020-04" db="EMBL/GenBank/DDBJ databases">
        <title>Deep metagenomics examines the oral microbiome during advanced dental caries in children, revealing novel taxa and co-occurrences with host molecules.</title>
        <authorList>
            <person name="Baker J.L."/>
            <person name="Morton J.T."/>
            <person name="Dinis M."/>
            <person name="Alvarez R."/>
            <person name="Tran N.C."/>
            <person name="Knight R."/>
            <person name="Edlund A."/>
        </authorList>
    </citation>
    <scope>NUCLEOTIDE SEQUENCE</scope>
    <source>
        <strain evidence="6">JCVI_38_bin.5</strain>
    </source>
</reference>
<evidence type="ECO:0000256" key="3">
    <source>
        <dbReference type="ARBA" id="ARBA00023239"/>
    </source>
</evidence>
<gene>
    <name evidence="6" type="primary">ybaK</name>
    <name evidence="6" type="ORF">HXK26_01580</name>
</gene>
<evidence type="ECO:0000259" key="5">
    <source>
        <dbReference type="Pfam" id="PF04073"/>
    </source>
</evidence>
<dbReference type="NCBIfam" id="TIGR00011">
    <property type="entry name" value="YbaK_EbsC"/>
    <property type="match status" value="1"/>
</dbReference>
<proteinExistence type="inferred from homology"/>
<protein>
    <recommendedName>
        <fullName evidence="4">Cys-tRNA(Pro)/Cys-tRNA(Cys) deacylase</fullName>
        <ecNumber evidence="4">4.2.-.-</ecNumber>
    </recommendedName>
</protein>
<dbReference type="SUPFAM" id="SSF55826">
    <property type="entry name" value="YbaK/ProRS associated domain"/>
    <property type="match status" value="1"/>
</dbReference>
<dbReference type="PANTHER" id="PTHR30411:SF0">
    <property type="entry name" value="CYS-TRNA(PRO)_CYS-TRNA(CYS) DEACYLASE YBAK"/>
    <property type="match status" value="1"/>
</dbReference>
<dbReference type="GO" id="GO:0006412">
    <property type="term" value="P:translation"/>
    <property type="evidence" value="ECO:0007669"/>
    <property type="project" value="UniProtKB-KW"/>
</dbReference>
<feature type="domain" description="YbaK/aminoacyl-tRNA synthetase-associated" evidence="5">
    <location>
        <begin position="46"/>
        <end position="146"/>
    </location>
</feature>
<dbReference type="Pfam" id="PF04073">
    <property type="entry name" value="tRNA_edit"/>
    <property type="match status" value="1"/>
</dbReference>
<dbReference type="InterPro" id="IPR036754">
    <property type="entry name" value="YbaK/aa-tRNA-synt-asso_dom_sf"/>
</dbReference>
<evidence type="ECO:0000313" key="6">
    <source>
        <dbReference type="EMBL" id="MBF4807377.1"/>
    </source>
</evidence>
<comment type="similarity">
    <text evidence="1 4">Belongs to the prolyl-tRNA editing family. YbaK/EbsC subfamily.</text>
</comment>
<organism evidence="6 7">
    <name type="scientific">Lancefieldella rimae</name>
    <dbReference type="NCBI Taxonomy" id="1383"/>
    <lineage>
        <taxon>Bacteria</taxon>
        <taxon>Bacillati</taxon>
        <taxon>Actinomycetota</taxon>
        <taxon>Coriobacteriia</taxon>
        <taxon>Coriobacteriales</taxon>
        <taxon>Atopobiaceae</taxon>
        <taxon>Lancefieldella</taxon>
    </lineage>
</organism>
<dbReference type="PANTHER" id="PTHR30411">
    <property type="entry name" value="CYTOPLASMIC PROTEIN"/>
    <property type="match status" value="1"/>
</dbReference>
<evidence type="ECO:0000256" key="1">
    <source>
        <dbReference type="ARBA" id="ARBA00009798"/>
    </source>
</evidence>
<accession>A0A930W2R6</accession>
<name>A0A930W2R6_9ACTN</name>
<evidence type="ECO:0000256" key="4">
    <source>
        <dbReference type="PIRNR" id="PIRNR006181"/>
    </source>
</evidence>
<dbReference type="Proteomes" id="UP000698335">
    <property type="component" value="Unassembled WGS sequence"/>
</dbReference>
<evidence type="ECO:0000256" key="2">
    <source>
        <dbReference type="ARBA" id="ARBA00022917"/>
    </source>
</evidence>
<sequence>MTKREKPQRVQKTNAMRELEATGISFEVHQYDVDDSIPSGELGVRIAESLGEDVDASFKTLVCEGADGGYVVCCVPVAQELDLKKAAAVVGEKHLSMLPVKNLEATTGYVRGGCTPIGMKKQFPTIIDETAQLFDEINLSGGRKGLGITVSPIAVASCIHAVFADIVREARL</sequence>
<keyword evidence="3 4" id="KW-0456">Lyase</keyword>
<dbReference type="AlphaFoldDB" id="A0A930W2R6"/>
<dbReference type="Gene3D" id="3.90.960.10">
    <property type="entry name" value="YbaK/aminoacyl-tRNA synthetase-associated domain"/>
    <property type="match status" value="1"/>
</dbReference>
<dbReference type="CDD" id="cd00002">
    <property type="entry name" value="YbaK_deacylase"/>
    <property type="match status" value="1"/>
</dbReference>
<keyword evidence="2 4" id="KW-0648">Protein biosynthesis</keyword>
<dbReference type="InterPro" id="IPR007214">
    <property type="entry name" value="YbaK/aa-tRNA-synth-assoc-dom"/>
</dbReference>
<dbReference type="PIRSF" id="PIRSF006181">
    <property type="entry name" value="EbsC_YbaK"/>
    <property type="match status" value="1"/>
</dbReference>
<dbReference type="InterPro" id="IPR004369">
    <property type="entry name" value="Prolyl-tRNA_editing_YbaK/EbsC"/>
</dbReference>
<evidence type="ECO:0000313" key="7">
    <source>
        <dbReference type="Proteomes" id="UP000698335"/>
    </source>
</evidence>
<dbReference type="GO" id="GO:0016829">
    <property type="term" value="F:lyase activity"/>
    <property type="evidence" value="ECO:0007669"/>
    <property type="project" value="UniProtKB-KW"/>
</dbReference>